<reference evidence="1" key="1">
    <citation type="submission" date="2023-04" db="EMBL/GenBank/DDBJ databases">
        <authorList>
            <person name="Vijverberg K."/>
            <person name="Xiong W."/>
            <person name="Schranz E."/>
        </authorList>
    </citation>
    <scope>NUCLEOTIDE SEQUENCE</scope>
</reference>
<evidence type="ECO:0000313" key="1">
    <source>
        <dbReference type="EMBL" id="CAI9285566.1"/>
    </source>
</evidence>
<accession>A0AA36E738</accession>
<dbReference type="EMBL" id="OX465081">
    <property type="protein sequence ID" value="CAI9285566.1"/>
    <property type="molecule type" value="Genomic_DNA"/>
</dbReference>
<sequence>MVDVVDLVCRADMNETHLKSFQGVVANKKEEFCDSKAERQVLSEQNSFVGCEKAIFEDHVATLEGQTEVLESQVRALTWEKGIVASELAKCQCQLARTHVNGVVARGCFAMDAGEGGGLRN</sequence>
<keyword evidence="2" id="KW-1185">Reference proteome</keyword>
<proteinExistence type="predicted"/>
<organism evidence="1 2">
    <name type="scientific">Lactuca saligna</name>
    <name type="common">Willowleaf lettuce</name>
    <dbReference type="NCBI Taxonomy" id="75948"/>
    <lineage>
        <taxon>Eukaryota</taxon>
        <taxon>Viridiplantae</taxon>
        <taxon>Streptophyta</taxon>
        <taxon>Embryophyta</taxon>
        <taxon>Tracheophyta</taxon>
        <taxon>Spermatophyta</taxon>
        <taxon>Magnoliopsida</taxon>
        <taxon>eudicotyledons</taxon>
        <taxon>Gunneridae</taxon>
        <taxon>Pentapetalae</taxon>
        <taxon>asterids</taxon>
        <taxon>campanulids</taxon>
        <taxon>Asterales</taxon>
        <taxon>Asteraceae</taxon>
        <taxon>Cichorioideae</taxon>
        <taxon>Cichorieae</taxon>
        <taxon>Lactucinae</taxon>
        <taxon>Lactuca</taxon>
    </lineage>
</organism>
<gene>
    <name evidence="1" type="ORF">LSALG_LOCUS25029</name>
</gene>
<evidence type="ECO:0000313" key="2">
    <source>
        <dbReference type="Proteomes" id="UP001177003"/>
    </source>
</evidence>
<name>A0AA36E738_LACSI</name>
<protein>
    <submittedName>
        <fullName evidence="1">Uncharacterized protein</fullName>
    </submittedName>
</protein>
<dbReference type="AlphaFoldDB" id="A0AA36E738"/>
<dbReference type="Proteomes" id="UP001177003">
    <property type="component" value="Chromosome 5"/>
</dbReference>